<dbReference type="Pfam" id="PF03547">
    <property type="entry name" value="Mem_trans"/>
    <property type="match status" value="1"/>
</dbReference>
<feature type="transmembrane region" description="Helical" evidence="8">
    <location>
        <begin position="35"/>
        <end position="53"/>
    </location>
</feature>
<keyword evidence="6 8" id="KW-1133">Transmembrane helix</keyword>
<sequence>MLFLTILEQIILPILILIGIGMIVNRFFQLDMKTLSKLLMYIFIPAIAFIKIYETKISLVLLASIMGFLILQLIIVSLIGMGVSRLMHFGKSMKASFQNSIILSNNGNIGLPLNDLVFRHDPYAMSIQIVVVVFEILVTFTLGLFNAGAAKEGLKNSLLTLVKMPILYTLFLAFCLNFGEIKIPDSIMVPIRTTANGMISIALITIGAQVAVTVFNKNSLAVFVSTFIRLLIAPVIAFFLILLFGLEGITAQALLIASAMPTSRNSASLALEFDNEPEFAAQAVLLSTLLSAVTMTLVIYLSKLLF</sequence>
<keyword evidence="3" id="KW-0813">Transport</keyword>
<feature type="transmembrane region" description="Helical" evidence="8">
    <location>
        <begin position="195"/>
        <end position="215"/>
    </location>
</feature>
<comment type="caution">
    <text evidence="9">The sequence shown here is derived from an EMBL/GenBank/DDBJ whole genome shotgun (WGS) entry which is preliminary data.</text>
</comment>
<feature type="transmembrane region" description="Helical" evidence="8">
    <location>
        <begin position="6"/>
        <end position="28"/>
    </location>
</feature>
<dbReference type="PANTHER" id="PTHR36838:SF1">
    <property type="entry name" value="SLR1864 PROTEIN"/>
    <property type="match status" value="1"/>
</dbReference>
<feature type="transmembrane region" description="Helical" evidence="8">
    <location>
        <begin position="125"/>
        <end position="145"/>
    </location>
</feature>
<evidence type="ECO:0000256" key="4">
    <source>
        <dbReference type="ARBA" id="ARBA00022475"/>
    </source>
</evidence>
<evidence type="ECO:0000256" key="8">
    <source>
        <dbReference type="SAM" id="Phobius"/>
    </source>
</evidence>
<organism evidence="9 10">
    <name type="scientific">Ammoniphilus resinae</name>
    <dbReference type="NCBI Taxonomy" id="861532"/>
    <lineage>
        <taxon>Bacteria</taxon>
        <taxon>Bacillati</taxon>
        <taxon>Bacillota</taxon>
        <taxon>Bacilli</taxon>
        <taxon>Bacillales</taxon>
        <taxon>Paenibacillaceae</taxon>
        <taxon>Aneurinibacillus group</taxon>
        <taxon>Ammoniphilus</taxon>
    </lineage>
</organism>
<dbReference type="RefSeq" id="WP_209809800.1">
    <property type="nucleotide sequence ID" value="NZ_JAGGKT010000003.1"/>
</dbReference>
<evidence type="ECO:0000256" key="2">
    <source>
        <dbReference type="ARBA" id="ARBA00010145"/>
    </source>
</evidence>
<keyword evidence="4" id="KW-1003">Cell membrane</keyword>
<proteinExistence type="inferred from homology"/>
<evidence type="ECO:0000256" key="7">
    <source>
        <dbReference type="ARBA" id="ARBA00023136"/>
    </source>
</evidence>
<dbReference type="Proteomes" id="UP001519343">
    <property type="component" value="Unassembled WGS sequence"/>
</dbReference>
<evidence type="ECO:0000313" key="9">
    <source>
        <dbReference type="EMBL" id="MBP1931725.1"/>
    </source>
</evidence>
<reference evidence="9 10" key="1">
    <citation type="submission" date="2021-03" db="EMBL/GenBank/DDBJ databases">
        <title>Genomic Encyclopedia of Type Strains, Phase IV (KMG-IV): sequencing the most valuable type-strain genomes for metagenomic binning, comparative biology and taxonomic classification.</title>
        <authorList>
            <person name="Goeker M."/>
        </authorList>
    </citation>
    <scope>NUCLEOTIDE SEQUENCE [LARGE SCALE GENOMIC DNA]</scope>
    <source>
        <strain evidence="9 10">DSM 24738</strain>
    </source>
</reference>
<comment type="similarity">
    <text evidence="2">Belongs to the auxin efflux carrier (TC 2.A.69) family.</text>
</comment>
<gene>
    <name evidence="9" type="ORF">J2Z37_001726</name>
</gene>
<accession>A0ABS4GN79</accession>
<feature type="transmembrane region" description="Helical" evidence="8">
    <location>
        <begin position="59"/>
        <end position="83"/>
    </location>
</feature>
<dbReference type="PANTHER" id="PTHR36838">
    <property type="entry name" value="AUXIN EFFLUX CARRIER FAMILY PROTEIN"/>
    <property type="match status" value="1"/>
</dbReference>
<evidence type="ECO:0000256" key="5">
    <source>
        <dbReference type="ARBA" id="ARBA00022692"/>
    </source>
</evidence>
<comment type="subcellular location">
    <subcellularLocation>
        <location evidence="1">Cell membrane</location>
        <topology evidence="1">Multi-pass membrane protein</topology>
    </subcellularLocation>
</comment>
<feature type="transmembrane region" description="Helical" evidence="8">
    <location>
        <begin position="279"/>
        <end position="301"/>
    </location>
</feature>
<keyword evidence="10" id="KW-1185">Reference proteome</keyword>
<dbReference type="InterPro" id="IPR004776">
    <property type="entry name" value="Mem_transp_PIN-like"/>
</dbReference>
<feature type="transmembrane region" description="Helical" evidence="8">
    <location>
        <begin position="166"/>
        <end position="183"/>
    </location>
</feature>
<evidence type="ECO:0000256" key="6">
    <source>
        <dbReference type="ARBA" id="ARBA00022989"/>
    </source>
</evidence>
<protein>
    <submittedName>
        <fullName evidence="9">Permease</fullName>
    </submittedName>
</protein>
<dbReference type="Gene3D" id="1.20.1530.20">
    <property type="match status" value="1"/>
</dbReference>
<evidence type="ECO:0000256" key="3">
    <source>
        <dbReference type="ARBA" id="ARBA00022448"/>
    </source>
</evidence>
<dbReference type="EMBL" id="JAGGKT010000003">
    <property type="protein sequence ID" value="MBP1931725.1"/>
    <property type="molecule type" value="Genomic_DNA"/>
</dbReference>
<name>A0ABS4GN79_9BACL</name>
<evidence type="ECO:0000313" key="10">
    <source>
        <dbReference type="Proteomes" id="UP001519343"/>
    </source>
</evidence>
<keyword evidence="7 8" id="KW-0472">Membrane</keyword>
<dbReference type="InterPro" id="IPR038770">
    <property type="entry name" value="Na+/solute_symporter_sf"/>
</dbReference>
<evidence type="ECO:0000256" key="1">
    <source>
        <dbReference type="ARBA" id="ARBA00004651"/>
    </source>
</evidence>
<feature type="transmembrane region" description="Helical" evidence="8">
    <location>
        <begin position="227"/>
        <end position="259"/>
    </location>
</feature>
<keyword evidence="5 8" id="KW-0812">Transmembrane</keyword>